<dbReference type="PATRIC" id="fig|1321817.3.peg.200"/>
<protein>
    <recommendedName>
        <fullName evidence="4">Tat pathway signal sequence domain protein</fullName>
    </recommendedName>
</protein>
<organism evidence="2 3">
    <name type="scientific">Actinomyces graevenitzii F0530</name>
    <dbReference type="NCBI Taxonomy" id="1321817"/>
    <lineage>
        <taxon>Bacteria</taxon>
        <taxon>Bacillati</taxon>
        <taxon>Actinomycetota</taxon>
        <taxon>Actinomycetes</taxon>
        <taxon>Actinomycetales</taxon>
        <taxon>Actinomycetaceae</taxon>
        <taxon>Actinomyces</taxon>
    </lineage>
</organism>
<dbReference type="HOGENOM" id="CLU_343120_0_0_11"/>
<keyword evidence="1" id="KW-1133">Transmembrane helix</keyword>
<feature type="transmembrane region" description="Helical" evidence="1">
    <location>
        <begin position="479"/>
        <end position="501"/>
    </location>
</feature>
<feature type="transmembrane region" description="Helical" evidence="1">
    <location>
        <begin position="582"/>
        <end position="601"/>
    </location>
</feature>
<comment type="caution">
    <text evidence="2">The sequence shown here is derived from an EMBL/GenBank/DDBJ whole genome shotgun (WGS) entry which is preliminary data.</text>
</comment>
<keyword evidence="1" id="KW-0812">Transmembrane</keyword>
<accession>U1RJD1</accession>
<feature type="transmembrane region" description="Helical" evidence="1">
    <location>
        <begin position="704"/>
        <end position="725"/>
    </location>
</feature>
<feature type="transmembrane region" description="Helical" evidence="1">
    <location>
        <begin position="388"/>
        <end position="407"/>
    </location>
</feature>
<dbReference type="Proteomes" id="UP000016481">
    <property type="component" value="Unassembled WGS sequence"/>
</dbReference>
<feature type="transmembrane region" description="Helical" evidence="1">
    <location>
        <begin position="638"/>
        <end position="659"/>
    </location>
</feature>
<proteinExistence type="predicted"/>
<evidence type="ECO:0000256" key="1">
    <source>
        <dbReference type="SAM" id="Phobius"/>
    </source>
</evidence>
<evidence type="ECO:0008006" key="4">
    <source>
        <dbReference type="Google" id="ProtNLM"/>
    </source>
</evidence>
<keyword evidence="1" id="KW-0472">Membrane</keyword>
<dbReference type="EMBL" id="AWSC01000009">
    <property type="protein sequence ID" value="ERH18577.1"/>
    <property type="molecule type" value="Genomic_DNA"/>
</dbReference>
<feature type="transmembrane region" description="Helical" evidence="1">
    <location>
        <begin position="513"/>
        <end position="532"/>
    </location>
</feature>
<gene>
    <name evidence="2" type="ORF">HMPREF1978_00239</name>
</gene>
<feature type="transmembrane region" description="Helical" evidence="1">
    <location>
        <begin position="552"/>
        <end position="575"/>
    </location>
</feature>
<dbReference type="AlphaFoldDB" id="U1RJD1"/>
<sequence>MSKARRFADVFRRFKANAFRADVGAAFAGGASVSRADAGVAALMRAVTKIFTGLIACLLLLSSGASAATFTVATVSGIAGDKNAARAQNWAGVGAVASANTTSKCATGTKTRIKPLILVVAGGITWQNLQSQDSDTKNYLMNYSATPMNLVVRGHKDGTNPNEQLAMLFSGRRDKFTGEYRDSDIINSPLAKTLKAAGCTFAIDPSLTYRYYYTDGKPLKRDLADVTVVKAISDSAGQIASKLRILKARYGSSVDVMTVSIAAESSLSGGDDRLYLALIPSLHGASGAEEKIRVPSTHQNNLVQLTDISTTIAARYGAKLPERASGQALAQNPQSINKSVFAGNRIDTLEQEQNSSDNPTTTKVTSARQALIHSLINQDKHARASRAVMVYNTIIVVIFVLAVVWLWRRKCLERRFCNIKAVEFGSTQLLSLQRLSVFAAALPVGYLLVNLVPWYLAIITRSFAIGDSTYREVDTFKTVALQVVTATAGAALIALVLTLLINWLTRKSASCSTSFIVAAALNGLIWFGDGISGNHLTFNSPLTMNALVAGRFYGVSNTAFAFGAVGAMIALLAWADWLKSRYSLRVSLLAVSGVGSLLVIVDAAPFLGADFGGALALIPTLGVALVKLSGRSLHPRILVLLGLISAGLLSGVAILEWLLRGENSTHLGRFGGQLLDGTFLATIGKKFKALIGPFIDANGQMGLMVLKIVVALVVVSLVVVVWLRLYRATRRQGAPEVYRLQLDTLTVLLLLEVVLNDSGASMAVYSLFLLVPLACLMSLELPAKQQNQIEMLG</sequence>
<evidence type="ECO:0000313" key="3">
    <source>
        <dbReference type="Proteomes" id="UP000016481"/>
    </source>
</evidence>
<reference evidence="2 3" key="1">
    <citation type="submission" date="2013-08" db="EMBL/GenBank/DDBJ databases">
        <authorList>
            <person name="Weinstock G."/>
            <person name="Sodergren E."/>
            <person name="Wylie T."/>
            <person name="Fulton L."/>
            <person name="Fulton R."/>
            <person name="Fronick C."/>
            <person name="O'Laughlin M."/>
            <person name="Godfrey J."/>
            <person name="Miner T."/>
            <person name="Herter B."/>
            <person name="Appelbaum E."/>
            <person name="Cordes M."/>
            <person name="Lek S."/>
            <person name="Wollam A."/>
            <person name="Pepin K.H."/>
            <person name="Palsikar V.B."/>
            <person name="Mitreva M."/>
            <person name="Wilson R.K."/>
        </authorList>
    </citation>
    <scope>NUCLEOTIDE SEQUENCE [LARGE SCALE GENOMIC DNA]</scope>
    <source>
        <strain evidence="2 3">F0530</strain>
    </source>
</reference>
<name>U1RJD1_9ACTO</name>
<feature type="transmembrane region" description="Helical" evidence="1">
    <location>
        <begin position="607"/>
        <end position="626"/>
    </location>
</feature>
<feature type="transmembrane region" description="Helical" evidence="1">
    <location>
        <begin position="435"/>
        <end position="459"/>
    </location>
</feature>
<evidence type="ECO:0000313" key="2">
    <source>
        <dbReference type="EMBL" id="ERH18577.1"/>
    </source>
</evidence>